<keyword evidence="3" id="KW-1185">Reference proteome</keyword>
<reference evidence="3" key="1">
    <citation type="journal article" date="2017" name="Nat. Ecol. Evol.">
        <title>Genome expansion and lineage-specific genetic innovations in the forest pathogenic fungi Armillaria.</title>
        <authorList>
            <person name="Sipos G."/>
            <person name="Prasanna A.N."/>
            <person name="Walter M.C."/>
            <person name="O'Connor E."/>
            <person name="Balint B."/>
            <person name="Krizsan K."/>
            <person name="Kiss B."/>
            <person name="Hess J."/>
            <person name="Varga T."/>
            <person name="Slot J."/>
            <person name="Riley R."/>
            <person name="Boka B."/>
            <person name="Rigling D."/>
            <person name="Barry K."/>
            <person name="Lee J."/>
            <person name="Mihaltcheva S."/>
            <person name="LaButti K."/>
            <person name="Lipzen A."/>
            <person name="Waldron R."/>
            <person name="Moloney N.M."/>
            <person name="Sperisen C."/>
            <person name="Kredics L."/>
            <person name="Vagvoelgyi C."/>
            <person name="Patrignani A."/>
            <person name="Fitzpatrick D."/>
            <person name="Nagy I."/>
            <person name="Doyle S."/>
            <person name="Anderson J.B."/>
            <person name="Grigoriev I.V."/>
            <person name="Gueldener U."/>
            <person name="Muensterkoetter M."/>
            <person name="Nagy L.G."/>
        </authorList>
    </citation>
    <scope>NUCLEOTIDE SEQUENCE [LARGE SCALE GENOMIC DNA]</scope>
    <source>
        <strain evidence="3">Ar21-2</strain>
    </source>
</reference>
<dbReference type="InParanoid" id="A0A2H3E3E7"/>
<proteinExistence type="predicted"/>
<dbReference type="AlphaFoldDB" id="A0A2H3E3E7"/>
<dbReference type="EMBL" id="KZ293645">
    <property type="protein sequence ID" value="PBL01970.1"/>
    <property type="molecule type" value="Genomic_DNA"/>
</dbReference>
<dbReference type="Proteomes" id="UP000217790">
    <property type="component" value="Unassembled WGS sequence"/>
</dbReference>
<evidence type="ECO:0000313" key="3">
    <source>
        <dbReference type="Proteomes" id="UP000217790"/>
    </source>
</evidence>
<evidence type="ECO:0000256" key="1">
    <source>
        <dbReference type="SAM" id="MobiDB-lite"/>
    </source>
</evidence>
<gene>
    <name evidence="2" type="ORF">ARMGADRAFT_1071475</name>
</gene>
<accession>A0A2H3E3E7</accession>
<sequence>MHPSASAEPSHRPPRPPSSASRRQVYRHDFQPVQAPSFHVLLRARLFGPILVSHRDYNHDLLVRTISVLPSYARILYEESLAMQIRTNSGNKSRMQRAR</sequence>
<protein>
    <submittedName>
        <fullName evidence="2">Uncharacterized protein</fullName>
    </submittedName>
</protein>
<evidence type="ECO:0000313" key="2">
    <source>
        <dbReference type="EMBL" id="PBL01970.1"/>
    </source>
</evidence>
<name>A0A2H3E3E7_ARMGA</name>
<feature type="region of interest" description="Disordered" evidence="1">
    <location>
        <begin position="1"/>
        <end position="23"/>
    </location>
</feature>
<organism evidence="2 3">
    <name type="scientific">Armillaria gallica</name>
    <name type="common">Bulbous honey fungus</name>
    <name type="synonym">Armillaria bulbosa</name>
    <dbReference type="NCBI Taxonomy" id="47427"/>
    <lineage>
        <taxon>Eukaryota</taxon>
        <taxon>Fungi</taxon>
        <taxon>Dikarya</taxon>
        <taxon>Basidiomycota</taxon>
        <taxon>Agaricomycotina</taxon>
        <taxon>Agaricomycetes</taxon>
        <taxon>Agaricomycetidae</taxon>
        <taxon>Agaricales</taxon>
        <taxon>Marasmiineae</taxon>
        <taxon>Physalacriaceae</taxon>
        <taxon>Armillaria</taxon>
    </lineage>
</organism>